<dbReference type="Proteomes" id="UP001179121">
    <property type="component" value="Chromosome"/>
</dbReference>
<evidence type="ECO:0000313" key="2">
    <source>
        <dbReference type="Proteomes" id="UP001179121"/>
    </source>
</evidence>
<accession>A0AA86MZL3</accession>
<keyword evidence="2" id="KW-1185">Reference proteome</keyword>
<organism evidence="1 2">
    <name type="scientific">Nitrospira tepida</name>
    <dbReference type="NCBI Taxonomy" id="2973512"/>
    <lineage>
        <taxon>Bacteria</taxon>
        <taxon>Pseudomonadati</taxon>
        <taxon>Nitrospirota</taxon>
        <taxon>Nitrospiria</taxon>
        <taxon>Nitrospirales</taxon>
        <taxon>Nitrospiraceae</taxon>
        <taxon>Nitrospira</taxon>
    </lineage>
</organism>
<name>A0AA86MZL3_9BACT</name>
<reference evidence="1" key="1">
    <citation type="submission" date="2022-10" db="EMBL/GenBank/DDBJ databases">
        <authorList>
            <person name="Koch H."/>
        </authorList>
    </citation>
    <scope>NUCLEOTIDE SEQUENCE</scope>
    <source>
        <strain evidence="1">DNF</strain>
    </source>
</reference>
<dbReference type="AlphaFoldDB" id="A0AA86MZL3"/>
<dbReference type="EMBL" id="OX365700">
    <property type="protein sequence ID" value="CAI4031993.1"/>
    <property type="molecule type" value="Genomic_DNA"/>
</dbReference>
<proteinExistence type="predicted"/>
<gene>
    <name evidence="1" type="ORF">DNFV4_02417</name>
</gene>
<dbReference type="RefSeq" id="WP_289268744.1">
    <property type="nucleotide sequence ID" value="NZ_OX365700.1"/>
</dbReference>
<dbReference type="KEGG" id="nti:DNFV4_02417"/>
<protein>
    <submittedName>
        <fullName evidence="1">Uncharacterized protein</fullName>
    </submittedName>
</protein>
<sequence length="255" mass="28509">MGGVIVPEIVPYLAGLLALLVVWEYHQILVLKGRIQAVDIFDRSGIRMYIHVAPSNNDTCAGCQDLHGRVFLPSMVAKRLSNPSQGHCTNPGGCRCLLIGLYGAWPEGRHLVERLRTAKRKPVKLNDEELLRLINGPWEQSVSAETDRISVHMLEALSYELSNPDTSIMGYRYVIDHAKQVRDLQCVLPSFMRMADLLIAQRRHSDALAVIDQFEKRYAKKKTGPLYPTEIQRGLMSLKKARLTKVLPSGSPAAA</sequence>
<evidence type="ECO:0000313" key="1">
    <source>
        <dbReference type="EMBL" id="CAI4031993.1"/>
    </source>
</evidence>